<keyword evidence="2" id="KW-1185">Reference proteome</keyword>
<accession>A0A9P0H3T8</accession>
<gene>
    <name evidence="1" type="ORF">NEZAVI_LOCUS3135</name>
</gene>
<organism evidence="1 2">
    <name type="scientific">Nezara viridula</name>
    <name type="common">Southern green stink bug</name>
    <name type="synonym">Cimex viridulus</name>
    <dbReference type="NCBI Taxonomy" id="85310"/>
    <lineage>
        <taxon>Eukaryota</taxon>
        <taxon>Metazoa</taxon>
        <taxon>Ecdysozoa</taxon>
        <taxon>Arthropoda</taxon>
        <taxon>Hexapoda</taxon>
        <taxon>Insecta</taxon>
        <taxon>Pterygota</taxon>
        <taxon>Neoptera</taxon>
        <taxon>Paraneoptera</taxon>
        <taxon>Hemiptera</taxon>
        <taxon>Heteroptera</taxon>
        <taxon>Panheteroptera</taxon>
        <taxon>Pentatomomorpha</taxon>
        <taxon>Pentatomoidea</taxon>
        <taxon>Pentatomidae</taxon>
        <taxon>Pentatominae</taxon>
        <taxon>Nezara</taxon>
    </lineage>
</organism>
<dbReference type="EMBL" id="OV725077">
    <property type="protein sequence ID" value="CAH1392282.1"/>
    <property type="molecule type" value="Genomic_DNA"/>
</dbReference>
<evidence type="ECO:0000313" key="1">
    <source>
        <dbReference type="EMBL" id="CAH1392282.1"/>
    </source>
</evidence>
<sequence length="111" mass="12915">MTKSNQPWVTRAEIGKDFVKMSCRAKAVVSTVFEAFFFQSIHLLQECRPTSEYQSNIQREDQNPMPGYHRPISSMHGLQTIKSILQDHQNKIRDTVWKDQIFSWGNQNGLT</sequence>
<dbReference type="AlphaFoldDB" id="A0A9P0H3T8"/>
<dbReference type="OrthoDB" id="7486222at2759"/>
<protein>
    <submittedName>
        <fullName evidence="1">Uncharacterized protein</fullName>
    </submittedName>
</protein>
<evidence type="ECO:0000313" key="2">
    <source>
        <dbReference type="Proteomes" id="UP001152798"/>
    </source>
</evidence>
<reference evidence="1" key="1">
    <citation type="submission" date="2022-01" db="EMBL/GenBank/DDBJ databases">
        <authorList>
            <person name="King R."/>
        </authorList>
    </citation>
    <scope>NUCLEOTIDE SEQUENCE</scope>
</reference>
<name>A0A9P0H3T8_NEZVI</name>
<proteinExistence type="predicted"/>
<dbReference type="Proteomes" id="UP001152798">
    <property type="component" value="Chromosome 1"/>
</dbReference>